<dbReference type="SMART" id="SM00360">
    <property type="entry name" value="RRM"/>
    <property type="match status" value="2"/>
</dbReference>
<dbReference type="RefSeq" id="XP_043037792.1">
    <property type="nucleotide sequence ID" value="XM_043177400.1"/>
</dbReference>
<dbReference type="Pfam" id="PF00076">
    <property type="entry name" value="RRM_1"/>
    <property type="match status" value="1"/>
</dbReference>
<dbReference type="NCBIfam" id="TIGR01642">
    <property type="entry name" value="U2AF_lg"/>
    <property type="match status" value="1"/>
</dbReference>
<evidence type="ECO:0000256" key="8">
    <source>
        <dbReference type="SAM" id="MobiDB-lite"/>
    </source>
</evidence>
<evidence type="ECO:0000256" key="4">
    <source>
        <dbReference type="ARBA" id="ARBA00022884"/>
    </source>
</evidence>
<sequence length="626" mass="69525">MVDDHGEYPFLSSRHSRLFLACFFSRLVKDDPLMPLDIAARPAGFLAPAQLLTRYGFSSFFTERGAYREERHRSSRHDDREHRDRDREHRGDRDRERERYGGRRDDRRERDRYREYDDHPRRPPRYDEDRRGHRGGRDEDKDGTVKFEREDRADRRGRGRGGGESGGRGKGRDGLGTPERRSPTPEGAVPLSQRRRKASGWDIHAPGYEQYSAMQAKQTGLFNLPGANRTQIPAILGIPGLPTPMPVQSFGMGIGGNPNLSRQSRRLYIGSITPDVNEQNLADFFNAKMAEMNLGTGTTGNPVLAVQCNYEKNYAFVEFRSAEDATSAMAFDGIIFINGPLKIRRPKDYGGVDMSVVTGPGFHVPGVISTNVPDSINKVFVGGLPASLNEEQVQELLKTFGELKAFNLVRENGNGASKGFAFFEYVDPDVTDTAIQSLNGMELGERYLVVQRASVGAKADAPGIPNLPYDQFPEIPRPIMPAGESSFSNRILLMLNMVTPDDLIDDQEYGDLYEDVKDECSNFGVVEDLRIPRPVKKDKSKWASGDTGQIAAQDAARIDEASGVGRVYVKYNDADSANRAMKSLAGRSFAGRSIIATTLSEDSQTTPPLNIIFAPQPEAPPPLPSS</sequence>
<dbReference type="CDD" id="cd12232">
    <property type="entry name" value="RRM3_U2AF65"/>
    <property type="match status" value="1"/>
</dbReference>
<keyword evidence="5" id="KW-0508">mRNA splicing</keyword>
<comment type="caution">
    <text evidence="10">The sequence shown here is derived from an EMBL/GenBank/DDBJ whole genome shotgun (WGS) entry which is preliminary data.</text>
</comment>
<evidence type="ECO:0000313" key="10">
    <source>
        <dbReference type="EMBL" id="KAG7444292.1"/>
    </source>
</evidence>
<dbReference type="InterPro" id="IPR006529">
    <property type="entry name" value="U2AF_lg"/>
</dbReference>
<keyword evidence="11" id="KW-1185">Reference proteome</keyword>
<organism evidence="10 11">
    <name type="scientific">Guyanagaster necrorhizus</name>
    <dbReference type="NCBI Taxonomy" id="856835"/>
    <lineage>
        <taxon>Eukaryota</taxon>
        <taxon>Fungi</taxon>
        <taxon>Dikarya</taxon>
        <taxon>Basidiomycota</taxon>
        <taxon>Agaricomycotina</taxon>
        <taxon>Agaricomycetes</taxon>
        <taxon>Agaricomycetidae</taxon>
        <taxon>Agaricales</taxon>
        <taxon>Marasmiineae</taxon>
        <taxon>Physalacriaceae</taxon>
        <taxon>Guyanagaster</taxon>
    </lineage>
</organism>
<dbReference type="SUPFAM" id="SSF54928">
    <property type="entry name" value="RNA-binding domain, RBD"/>
    <property type="match status" value="2"/>
</dbReference>
<feature type="domain" description="RRM" evidence="9">
    <location>
        <begin position="265"/>
        <end position="348"/>
    </location>
</feature>
<keyword evidence="3" id="KW-0677">Repeat</keyword>
<dbReference type="PANTHER" id="PTHR23139">
    <property type="entry name" value="RNA-BINDING PROTEIN"/>
    <property type="match status" value="1"/>
</dbReference>
<evidence type="ECO:0000256" key="3">
    <source>
        <dbReference type="ARBA" id="ARBA00022737"/>
    </source>
</evidence>
<keyword evidence="4 7" id="KW-0694">RNA-binding</keyword>
<name>A0A9P8ARX4_9AGAR</name>
<dbReference type="GO" id="GO:0006397">
    <property type="term" value="P:mRNA processing"/>
    <property type="evidence" value="ECO:0007669"/>
    <property type="project" value="UniProtKB-KW"/>
</dbReference>
<feature type="compositionally biased region" description="Basic and acidic residues" evidence="8">
    <location>
        <begin position="170"/>
        <end position="183"/>
    </location>
</feature>
<dbReference type="GO" id="GO:0003723">
    <property type="term" value="F:RNA binding"/>
    <property type="evidence" value="ECO:0007669"/>
    <property type="project" value="UniProtKB-UniRule"/>
</dbReference>
<gene>
    <name evidence="10" type="ORF">BT62DRAFT_1007934</name>
</gene>
<keyword evidence="2" id="KW-0507">mRNA processing</keyword>
<dbReference type="CDD" id="cd12230">
    <property type="entry name" value="RRM1_U2AF65"/>
    <property type="match status" value="1"/>
</dbReference>
<dbReference type="EMBL" id="MU250540">
    <property type="protein sequence ID" value="KAG7444292.1"/>
    <property type="molecule type" value="Genomic_DNA"/>
</dbReference>
<evidence type="ECO:0000313" key="11">
    <source>
        <dbReference type="Proteomes" id="UP000812287"/>
    </source>
</evidence>
<evidence type="ECO:0000259" key="9">
    <source>
        <dbReference type="PROSITE" id="PS50102"/>
    </source>
</evidence>
<dbReference type="OrthoDB" id="10266058at2759"/>
<evidence type="ECO:0000256" key="7">
    <source>
        <dbReference type="PROSITE-ProRule" id="PRU00176"/>
    </source>
</evidence>
<comment type="subcellular location">
    <subcellularLocation>
        <location evidence="1">Nucleus</location>
    </subcellularLocation>
</comment>
<dbReference type="GeneID" id="66099687"/>
<reference evidence="10" key="1">
    <citation type="submission" date="2020-11" db="EMBL/GenBank/DDBJ databases">
        <title>Adaptations for nitrogen fixation in a non-lichenized fungal sporocarp promotes dispersal by wood-feeding termites.</title>
        <authorList>
            <consortium name="DOE Joint Genome Institute"/>
            <person name="Koch R.A."/>
            <person name="Yoon G."/>
            <person name="Arayal U."/>
            <person name="Lail K."/>
            <person name="Amirebrahimi M."/>
            <person name="Labutti K."/>
            <person name="Lipzen A."/>
            <person name="Riley R."/>
            <person name="Barry K."/>
            <person name="Henrissat B."/>
            <person name="Grigoriev I.V."/>
            <person name="Herr J.R."/>
            <person name="Aime M.C."/>
        </authorList>
    </citation>
    <scope>NUCLEOTIDE SEQUENCE</scope>
    <source>
        <strain evidence="10">MCA 3950</strain>
    </source>
</reference>
<accession>A0A9P8ARX4</accession>
<dbReference type="GO" id="GO:0008380">
    <property type="term" value="P:RNA splicing"/>
    <property type="evidence" value="ECO:0007669"/>
    <property type="project" value="UniProtKB-KW"/>
</dbReference>
<evidence type="ECO:0000256" key="5">
    <source>
        <dbReference type="ARBA" id="ARBA00023187"/>
    </source>
</evidence>
<feature type="compositionally biased region" description="Basic and acidic residues" evidence="8">
    <location>
        <begin position="68"/>
        <end position="156"/>
    </location>
</feature>
<evidence type="ECO:0000256" key="6">
    <source>
        <dbReference type="ARBA" id="ARBA00023242"/>
    </source>
</evidence>
<proteinExistence type="predicted"/>
<feature type="region of interest" description="Disordered" evidence="8">
    <location>
        <begin position="68"/>
        <end position="199"/>
    </location>
</feature>
<protein>
    <recommendedName>
        <fullName evidence="9">RRM domain-containing protein</fullName>
    </recommendedName>
</protein>
<dbReference type="Proteomes" id="UP000812287">
    <property type="component" value="Unassembled WGS sequence"/>
</dbReference>
<dbReference type="Gene3D" id="3.30.70.330">
    <property type="match status" value="3"/>
</dbReference>
<evidence type="ECO:0000256" key="2">
    <source>
        <dbReference type="ARBA" id="ARBA00022664"/>
    </source>
</evidence>
<dbReference type="PROSITE" id="PS50102">
    <property type="entry name" value="RRM"/>
    <property type="match status" value="3"/>
</dbReference>
<evidence type="ECO:0000256" key="1">
    <source>
        <dbReference type="ARBA" id="ARBA00004123"/>
    </source>
</evidence>
<dbReference type="GO" id="GO:0005634">
    <property type="term" value="C:nucleus"/>
    <property type="evidence" value="ECO:0007669"/>
    <property type="project" value="UniProtKB-SubCell"/>
</dbReference>
<dbReference type="InterPro" id="IPR012677">
    <property type="entry name" value="Nucleotide-bd_a/b_plait_sf"/>
</dbReference>
<keyword evidence="6" id="KW-0539">Nucleus</keyword>
<dbReference type="CDD" id="cd12231">
    <property type="entry name" value="RRM2_U2AF65"/>
    <property type="match status" value="1"/>
</dbReference>
<dbReference type="InterPro" id="IPR000504">
    <property type="entry name" value="RRM_dom"/>
</dbReference>
<dbReference type="InterPro" id="IPR035979">
    <property type="entry name" value="RBD_domain_sf"/>
</dbReference>
<feature type="domain" description="RRM" evidence="9">
    <location>
        <begin position="377"/>
        <end position="455"/>
    </location>
</feature>
<dbReference type="AlphaFoldDB" id="A0A9P8ARX4"/>
<feature type="domain" description="RRM" evidence="9">
    <location>
        <begin position="490"/>
        <end position="601"/>
    </location>
</feature>